<comment type="subunit">
    <text evidence="6">Homotetramer. Forms an RuvA(8)-RuvB(12)-Holliday junction (HJ) complex. HJ DNA is sandwiched between 2 RuvA tetramers; dsDNA enters through RuvA and exits via RuvB. An RuvB hexamer assembles on each DNA strand where it exits the tetramer. Each RuvB hexamer is contacted by two RuvA subunits (via domain III) on 2 adjacent RuvB subunits; this complex drives branch migration. In the full resolvosome a probable DNA-RuvA(4)-RuvB(12)-RuvC(2) complex forms which resolves the HJ.</text>
</comment>
<dbReference type="InterPro" id="IPR011114">
    <property type="entry name" value="RuvA_C"/>
</dbReference>
<dbReference type="SUPFAM" id="SSF46929">
    <property type="entry name" value="DNA helicase RuvA subunit, C-terminal domain"/>
    <property type="match status" value="1"/>
</dbReference>
<keyword evidence="5 6" id="KW-0234">DNA repair</keyword>
<dbReference type="Proteomes" id="UP000597507">
    <property type="component" value="Unassembled WGS sequence"/>
</dbReference>
<comment type="subcellular location">
    <subcellularLocation>
        <location evidence="6">Cytoplasm</location>
    </subcellularLocation>
</comment>
<keyword evidence="9" id="KW-0378">Hydrolase</keyword>
<keyword evidence="9" id="KW-0067">ATP-binding</keyword>
<feature type="domain" description="Holliday junction DNA helicase RuvA C-terminal" evidence="8">
    <location>
        <begin position="159"/>
        <end position="206"/>
    </location>
</feature>
<dbReference type="SUPFAM" id="SSF50249">
    <property type="entry name" value="Nucleic acid-binding proteins"/>
    <property type="match status" value="1"/>
</dbReference>
<comment type="similarity">
    <text evidence="6">Belongs to the RuvA family.</text>
</comment>
<dbReference type="InterPro" id="IPR012340">
    <property type="entry name" value="NA-bd_OB-fold"/>
</dbReference>
<dbReference type="NCBIfam" id="TIGR00084">
    <property type="entry name" value="ruvA"/>
    <property type="match status" value="1"/>
</dbReference>
<dbReference type="HAMAP" id="MF_00031">
    <property type="entry name" value="DNA_HJ_migration_RuvA"/>
    <property type="match status" value="1"/>
</dbReference>
<dbReference type="Gene3D" id="1.10.8.10">
    <property type="entry name" value="DNA helicase RuvA subunit, C-terminal domain"/>
    <property type="match status" value="1"/>
</dbReference>
<comment type="caution">
    <text evidence="9">The sequence shown here is derived from an EMBL/GenBank/DDBJ whole genome shotgun (WGS) entry which is preliminary data.</text>
</comment>
<gene>
    <name evidence="6 9" type="primary">ruvA</name>
    <name evidence="9" type="ORF">GCM10010964_14580</name>
</gene>
<dbReference type="InterPro" id="IPR013849">
    <property type="entry name" value="DNA_helicase_Holl-junc_RuvA_I"/>
</dbReference>
<evidence type="ECO:0000256" key="6">
    <source>
        <dbReference type="HAMAP-Rule" id="MF_00031"/>
    </source>
</evidence>
<dbReference type="GO" id="GO:0005737">
    <property type="term" value="C:cytoplasm"/>
    <property type="evidence" value="ECO:0007669"/>
    <property type="project" value="UniProtKB-SubCell"/>
</dbReference>
<keyword evidence="3 6" id="KW-0238">DNA-binding</keyword>
<comment type="function">
    <text evidence="6">The RuvA-RuvB-RuvC complex processes Holliday junction (HJ) DNA during genetic recombination and DNA repair, while the RuvA-RuvB complex plays an important role in the rescue of blocked DNA replication forks via replication fork reversal (RFR). RuvA specifically binds to HJ cruciform DNA, conferring on it an open structure. The RuvB hexamer acts as an ATP-dependent pump, pulling dsDNA into and through the RuvAB complex. HJ branch migration allows RuvC to scan DNA until it finds its consensus sequence, where it cleaves and resolves the cruciform DNA.</text>
</comment>
<dbReference type="GO" id="GO:0000400">
    <property type="term" value="F:four-way junction DNA binding"/>
    <property type="evidence" value="ECO:0007669"/>
    <property type="project" value="UniProtKB-UniRule"/>
</dbReference>
<feature type="region of interest" description="Domain I" evidence="6">
    <location>
        <begin position="1"/>
        <end position="64"/>
    </location>
</feature>
<dbReference type="Pfam" id="PF14520">
    <property type="entry name" value="HHH_5"/>
    <property type="match status" value="1"/>
</dbReference>
<keyword evidence="2 6" id="KW-0227">DNA damage</keyword>
<dbReference type="Gene3D" id="1.10.150.20">
    <property type="entry name" value="5' to 3' exonuclease, C-terminal subdomain"/>
    <property type="match status" value="1"/>
</dbReference>
<dbReference type="Pfam" id="PF07499">
    <property type="entry name" value="RuvA_C"/>
    <property type="match status" value="1"/>
</dbReference>
<dbReference type="RefSeq" id="WP_188899340.1">
    <property type="nucleotide sequence ID" value="NZ_BMKS01000003.1"/>
</dbReference>
<dbReference type="GO" id="GO:0005524">
    <property type="term" value="F:ATP binding"/>
    <property type="evidence" value="ECO:0007669"/>
    <property type="project" value="InterPro"/>
</dbReference>
<dbReference type="GO" id="GO:0048476">
    <property type="term" value="C:Holliday junction resolvase complex"/>
    <property type="evidence" value="ECO:0007669"/>
    <property type="project" value="UniProtKB-UniRule"/>
</dbReference>
<accession>A0A8J2ZAE9</accession>
<name>A0A8J2ZAE9_9PROT</name>
<evidence type="ECO:0000256" key="5">
    <source>
        <dbReference type="ARBA" id="ARBA00023204"/>
    </source>
</evidence>
<dbReference type="GO" id="GO:0009379">
    <property type="term" value="C:Holliday junction helicase complex"/>
    <property type="evidence" value="ECO:0007669"/>
    <property type="project" value="InterPro"/>
</dbReference>
<keyword evidence="9" id="KW-0347">Helicase</keyword>
<evidence type="ECO:0000256" key="4">
    <source>
        <dbReference type="ARBA" id="ARBA00023172"/>
    </source>
</evidence>
<dbReference type="Gene3D" id="2.40.50.140">
    <property type="entry name" value="Nucleic acid-binding proteins"/>
    <property type="match status" value="1"/>
</dbReference>
<proteinExistence type="inferred from homology"/>
<evidence type="ECO:0000256" key="2">
    <source>
        <dbReference type="ARBA" id="ARBA00022763"/>
    </source>
</evidence>
<evidence type="ECO:0000313" key="9">
    <source>
        <dbReference type="EMBL" id="GGG27733.1"/>
    </source>
</evidence>
<dbReference type="InterPro" id="IPR000085">
    <property type="entry name" value="RuvA"/>
</dbReference>
<keyword evidence="9" id="KW-0547">Nucleotide-binding</keyword>
<protein>
    <recommendedName>
        <fullName evidence="6">Holliday junction branch migration complex subunit RuvA</fullName>
    </recommendedName>
</protein>
<evidence type="ECO:0000259" key="7">
    <source>
        <dbReference type="Pfam" id="PF01330"/>
    </source>
</evidence>
<evidence type="ECO:0000259" key="8">
    <source>
        <dbReference type="Pfam" id="PF07499"/>
    </source>
</evidence>
<evidence type="ECO:0000313" key="10">
    <source>
        <dbReference type="Proteomes" id="UP000597507"/>
    </source>
</evidence>
<reference evidence="9 10" key="1">
    <citation type="journal article" date="2014" name="Int. J. Syst. Evol. Microbiol.">
        <title>Complete genome sequence of Corynebacterium casei LMG S-19264T (=DSM 44701T), isolated from a smear-ripened cheese.</title>
        <authorList>
            <consortium name="US DOE Joint Genome Institute (JGI-PGF)"/>
            <person name="Walter F."/>
            <person name="Albersmeier A."/>
            <person name="Kalinowski J."/>
            <person name="Ruckert C."/>
        </authorList>
    </citation>
    <scope>NUCLEOTIDE SEQUENCE [LARGE SCALE GENOMIC DNA]</scope>
    <source>
        <strain evidence="9 10">CGMCC 1.16330</strain>
    </source>
</reference>
<dbReference type="GO" id="GO:0006281">
    <property type="term" value="P:DNA repair"/>
    <property type="evidence" value="ECO:0007669"/>
    <property type="project" value="UniProtKB-UniRule"/>
</dbReference>
<dbReference type="GO" id="GO:0006310">
    <property type="term" value="P:DNA recombination"/>
    <property type="evidence" value="ECO:0007669"/>
    <property type="project" value="UniProtKB-UniRule"/>
</dbReference>
<dbReference type="GO" id="GO:0009378">
    <property type="term" value="F:four-way junction helicase activity"/>
    <property type="evidence" value="ECO:0007669"/>
    <property type="project" value="InterPro"/>
</dbReference>
<evidence type="ECO:0000256" key="3">
    <source>
        <dbReference type="ARBA" id="ARBA00023125"/>
    </source>
</evidence>
<dbReference type="InterPro" id="IPR036267">
    <property type="entry name" value="RuvA_C_sf"/>
</dbReference>
<dbReference type="InterPro" id="IPR010994">
    <property type="entry name" value="RuvA_2-like"/>
</dbReference>
<comment type="domain">
    <text evidence="6">Has three domains with a flexible linker between the domains II and III and assumes an 'L' shape. Domain III is highly mobile and contacts RuvB.</text>
</comment>
<comment type="caution">
    <text evidence="6">Lacks conserved residue(s) required for the propagation of feature annotation.</text>
</comment>
<dbReference type="Pfam" id="PF01330">
    <property type="entry name" value="RuvA_N"/>
    <property type="match status" value="1"/>
</dbReference>
<dbReference type="AlphaFoldDB" id="A0A8J2ZAE9"/>
<keyword evidence="10" id="KW-1185">Reference proteome</keyword>
<evidence type="ECO:0000256" key="1">
    <source>
        <dbReference type="ARBA" id="ARBA00022490"/>
    </source>
</evidence>
<feature type="domain" description="DNA helicase Holliday junction RuvA type" evidence="7">
    <location>
        <begin position="1"/>
        <end position="62"/>
    </location>
</feature>
<keyword evidence="4 6" id="KW-0233">DNA recombination</keyword>
<organism evidence="9 10">
    <name type="scientific">Caldovatus sediminis</name>
    <dbReference type="NCBI Taxonomy" id="2041189"/>
    <lineage>
        <taxon>Bacteria</taxon>
        <taxon>Pseudomonadati</taxon>
        <taxon>Pseudomonadota</taxon>
        <taxon>Alphaproteobacteria</taxon>
        <taxon>Acetobacterales</taxon>
        <taxon>Roseomonadaceae</taxon>
        <taxon>Caldovatus</taxon>
    </lineage>
</organism>
<dbReference type="SUPFAM" id="SSF47781">
    <property type="entry name" value="RuvA domain 2-like"/>
    <property type="match status" value="1"/>
</dbReference>
<sequence length="208" mass="21532">MIGKLTGKLDGVVEGGCILDVGGVGYLVSCSQKTLGRLQSANGTVQVLVETHVRQDAIVLYGFATEEEREAFRNLIEVKTVGPQKALIVLSGLGVPDLARAIAAKDRKRIGDIKGIGATTANRIVDEPAMQKWATGRMRPDDGQGAVAVPGDGGPGAGVAADAVSALLNLGWKRPEAAAAVARVVGRLGDDAPLASVIRDSLKELSSR</sequence>
<feature type="region of interest" description="Domain III" evidence="6">
    <location>
        <begin position="157"/>
        <end position="208"/>
    </location>
</feature>
<dbReference type="EMBL" id="BMKS01000003">
    <property type="protein sequence ID" value="GGG27733.1"/>
    <property type="molecule type" value="Genomic_DNA"/>
</dbReference>
<keyword evidence="1 6" id="KW-0963">Cytoplasm</keyword>
<dbReference type="CDD" id="cd14332">
    <property type="entry name" value="UBA_RuvA_C"/>
    <property type="match status" value="1"/>
</dbReference>